<dbReference type="Proteomes" id="UP001363010">
    <property type="component" value="Unassembled WGS sequence"/>
</dbReference>
<protein>
    <submittedName>
        <fullName evidence="3">SDR family NAD(P)-dependent oxidoreductase</fullName>
    </submittedName>
</protein>
<dbReference type="PROSITE" id="PS00061">
    <property type="entry name" value="ADH_SHORT"/>
    <property type="match status" value="1"/>
</dbReference>
<evidence type="ECO:0000313" key="4">
    <source>
        <dbReference type="Proteomes" id="UP001363010"/>
    </source>
</evidence>
<dbReference type="SMART" id="SM00822">
    <property type="entry name" value="PKS_KR"/>
    <property type="match status" value="1"/>
</dbReference>
<dbReference type="PANTHER" id="PTHR45024:SF3">
    <property type="entry name" value="BLL2957 PROTEIN"/>
    <property type="match status" value="1"/>
</dbReference>
<dbReference type="InterPro" id="IPR057326">
    <property type="entry name" value="KR_dom"/>
</dbReference>
<dbReference type="PANTHER" id="PTHR45024">
    <property type="entry name" value="DEHYDROGENASES, SHORT CHAIN"/>
    <property type="match status" value="1"/>
</dbReference>
<proteinExistence type="inferred from homology"/>
<evidence type="ECO:0000256" key="1">
    <source>
        <dbReference type="RuleBase" id="RU000363"/>
    </source>
</evidence>
<dbReference type="PRINTS" id="PR00080">
    <property type="entry name" value="SDRFAMILY"/>
</dbReference>
<dbReference type="Gene3D" id="3.40.50.720">
    <property type="entry name" value="NAD(P)-binding Rossmann-like Domain"/>
    <property type="match status" value="1"/>
</dbReference>
<comment type="caution">
    <text evidence="3">The sequence shown here is derived from an EMBL/GenBank/DDBJ whole genome shotgun (WGS) entry which is preliminary data.</text>
</comment>
<feature type="domain" description="Ketoreductase" evidence="2">
    <location>
        <begin position="8"/>
        <end position="204"/>
    </location>
</feature>
<organism evidence="3 4">
    <name type="scientific">Variovorax humicola</name>
    <dbReference type="NCBI Taxonomy" id="1769758"/>
    <lineage>
        <taxon>Bacteria</taxon>
        <taxon>Pseudomonadati</taxon>
        <taxon>Pseudomonadota</taxon>
        <taxon>Betaproteobacteria</taxon>
        <taxon>Burkholderiales</taxon>
        <taxon>Comamonadaceae</taxon>
        <taxon>Variovorax</taxon>
    </lineage>
</organism>
<reference evidence="3 4" key="1">
    <citation type="submission" date="2024-03" db="EMBL/GenBank/DDBJ databases">
        <title>Novel species of the genus Variovorax.</title>
        <authorList>
            <person name="Liu Q."/>
            <person name="Xin Y.-H."/>
        </authorList>
    </citation>
    <scope>NUCLEOTIDE SEQUENCE [LARGE SCALE GENOMIC DNA]</scope>
    <source>
        <strain evidence="3 4">KACC 18501</strain>
    </source>
</reference>
<evidence type="ECO:0000259" key="2">
    <source>
        <dbReference type="SMART" id="SM00822"/>
    </source>
</evidence>
<accession>A0ABU8W4D4</accession>
<evidence type="ECO:0000313" key="3">
    <source>
        <dbReference type="EMBL" id="MEJ8824493.1"/>
    </source>
</evidence>
<sequence>MSLGVKDKVIVITGAGRGIGRAIALLGANEGARVVVNDLGGTPNGSGADAAPAEQVAAEIRATGGEAVANGDNIAAAGGGERIIQTALDVFGRVDCVINNAGILRDRMFHNMTPEEWRDVIDVHLNGYFNVSRAAAPHFKSQNSGSFVHFTSPAGLIGAMGQSNYAAAKMGVVGLSTGIAFDMARFNVRSNCVAPSAWTRLLSGLTARNKEEEERFARLEKSMSPEKIAPLCVFLATDAAAGISGQIFKARGNEIFLMSQPRPIRSVHRDGGWSLQSLEEQMLPAMKSSFVKMENHLDVFSWEPI</sequence>
<dbReference type="InterPro" id="IPR051687">
    <property type="entry name" value="Peroxisomal_Beta-Oxidation"/>
</dbReference>
<dbReference type="InterPro" id="IPR002347">
    <property type="entry name" value="SDR_fam"/>
</dbReference>
<gene>
    <name evidence="3" type="ORF">WKW80_21045</name>
</gene>
<dbReference type="InterPro" id="IPR036291">
    <property type="entry name" value="NAD(P)-bd_dom_sf"/>
</dbReference>
<keyword evidence="4" id="KW-1185">Reference proteome</keyword>
<dbReference type="PRINTS" id="PR00081">
    <property type="entry name" value="GDHRDH"/>
</dbReference>
<dbReference type="Pfam" id="PF00106">
    <property type="entry name" value="adh_short"/>
    <property type="match status" value="1"/>
</dbReference>
<dbReference type="SUPFAM" id="SSF51735">
    <property type="entry name" value="NAD(P)-binding Rossmann-fold domains"/>
    <property type="match status" value="1"/>
</dbReference>
<dbReference type="InterPro" id="IPR020904">
    <property type="entry name" value="Sc_DH/Rdtase_CS"/>
</dbReference>
<comment type="similarity">
    <text evidence="1">Belongs to the short-chain dehydrogenases/reductases (SDR) family.</text>
</comment>
<name>A0ABU8W4D4_9BURK</name>
<dbReference type="EMBL" id="JBBKZV010000014">
    <property type="protein sequence ID" value="MEJ8824493.1"/>
    <property type="molecule type" value="Genomic_DNA"/>
</dbReference>
<dbReference type="RefSeq" id="WP_340365518.1">
    <property type="nucleotide sequence ID" value="NZ_JBBKZV010000014.1"/>
</dbReference>